<evidence type="ECO:0000313" key="4">
    <source>
        <dbReference type="Proteomes" id="UP001190700"/>
    </source>
</evidence>
<organism evidence="3 4">
    <name type="scientific">Cymbomonas tetramitiformis</name>
    <dbReference type="NCBI Taxonomy" id="36881"/>
    <lineage>
        <taxon>Eukaryota</taxon>
        <taxon>Viridiplantae</taxon>
        <taxon>Chlorophyta</taxon>
        <taxon>Pyramimonadophyceae</taxon>
        <taxon>Pyramimonadales</taxon>
        <taxon>Pyramimonadaceae</taxon>
        <taxon>Cymbomonas</taxon>
    </lineage>
</organism>
<dbReference type="AlphaFoldDB" id="A0AAE0LA92"/>
<reference evidence="3 4" key="1">
    <citation type="journal article" date="2015" name="Genome Biol. Evol.">
        <title>Comparative Genomics of a Bacterivorous Green Alga Reveals Evolutionary Causalities and Consequences of Phago-Mixotrophic Mode of Nutrition.</title>
        <authorList>
            <person name="Burns J.A."/>
            <person name="Paasch A."/>
            <person name="Narechania A."/>
            <person name="Kim E."/>
        </authorList>
    </citation>
    <scope>NUCLEOTIDE SEQUENCE [LARGE SCALE GENOMIC DNA]</scope>
    <source>
        <strain evidence="3 4">PLY_AMNH</strain>
    </source>
</reference>
<dbReference type="CDD" id="cd18797">
    <property type="entry name" value="SF2_C_Hrq"/>
    <property type="match status" value="1"/>
</dbReference>
<evidence type="ECO:0000259" key="2">
    <source>
        <dbReference type="PROSITE" id="PS51194"/>
    </source>
</evidence>
<dbReference type="GO" id="GO:0006289">
    <property type="term" value="P:nucleotide-excision repair"/>
    <property type="evidence" value="ECO:0007669"/>
    <property type="project" value="TreeGrafter"/>
</dbReference>
<dbReference type="SUPFAM" id="SSF52540">
    <property type="entry name" value="P-loop containing nucleoside triphosphate hydrolases"/>
    <property type="match status" value="1"/>
</dbReference>
<feature type="domain" description="Helicase C-terminal" evidence="2">
    <location>
        <begin position="1"/>
        <end position="154"/>
    </location>
</feature>
<dbReference type="EMBL" id="LGRX02005876">
    <property type="protein sequence ID" value="KAK3277818.1"/>
    <property type="molecule type" value="Genomic_DNA"/>
</dbReference>
<dbReference type="Proteomes" id="UP001190700">
    <property type="component" value="Unassembled WGS sequence"/>
</dbReference>
<sequence length="229" mass="25454">MLLAECVQHNLRCIAFCKTRKLSELVLVYAREMLRERAPELEGSIMAYRAGYAASERREIEGGLFGGLLRGVAATNALELGIDVGSLDVTLHLGFPGSVASLWQQSGRAGRREQRALSIFVAFDGPLDQYFMRSPQRLFSRPIENACVDAHNPQMLEQHLVCAAFERPLCFNGIDEHYFGPHAVSAAQAIQVRGGSNQFCLPCPRRLTLCAVEPRVEPRVSQTEIELPR</sequence>
<dbReference type="Gene3D" id="3.40.50.300">
    <property type="entry name" value="P-loop containing nucleotide triphosphate hydrolases"/>
    <property type="match status" value="1"/>
</dbReference>
<dbReference type="GO" id="GO:0043138">
    <property type="term" value="F:3'-5' DNA helicase activity"/>
    <property type="evidence" value="ECO:0007669"/>
    <property type="project" value="TreeGrafter"/>
</dbReference>
<name>A0AAE0LA92_9CHLO</name>
<dbReference type="PANTHER" id="PTHR47957:SF3">
    <property type="entry name" value="ATP-DEPENDENT HELICASE HRQ1"/>
    <property type="match status" value="1"/>
</dbReference>
<keyword evidence="4" id="KW-1185">Reference proteome</keyword>
<dbReference type="Pfam" id="PF22982">
    <property type="entry name" value="WHD_HRQ1"/>
    <property type="match status" value="1"/>
</dbReference>
<evidence type="ECO:0000259" key="1">
    <source>
        <dbReference type="PROSITE" id="PS50206"/>
    </source>
</evidence>
<evidence type="ECO:0008006" key="5">
    <source>
        <dbReference type="Google" id="ProtNLM"/>
    </source>
</evidence>
<proteinExistence type="predicted"/>
<feature type="domain" description="Rhodanese" evidence="1">
    <location>
        <begin position="14"/>
        <end position="57"/>
    </location>
</feature>
<dbReference type="PANTHER" id="PTHR47957">
    <property type="entry name" value="ATP-DEPENDENT HELICASE HRQ1"/>
    <property type="match status" value="1"/>
</dbReference>
<dbReference type="InterPro" id="IPR055227">
    <property type="entry name" value="HRQ1_WHD"/>
</dbReference>
<dbReference type="InterPro" id="IPR027417">
    <property type="entry name" value="P-loop_NTPase"/>
</dbReference>
<dbReference type="SMART" id="SM00490">
    <property type="entry name" value="HELICc"/>
    <property type="match status" value="1"/>
</dbReference>
<dbReference type="PROSITE" id="PS50206">
    <property type="entry name" value="RHODANESE_3"/>
    <property type="match status" value="1"/>
</dbReference>
<evidence type="ECO:0000313" key="3">
    <source>
        <dbReference type="EMBL" id="KAK3277818.1"/>
    </source>
</evidence>
<dbReference type="InterPro" id="IPR001650">
    <property type="entry name" value="Helicase_C-like"/>
</dbReference>
<protein>
    <recommendedName>
        <fullName evidence="5">Helicase C-terminal domain-containing protein</fullName>
    </recommendedName>
</protein>
<dbReference type="PROSITE" id="PS51194">
    <property type="entry name" value="HELICASE_CTER"/>
    <property type="match status" value="1"/>
</dbReference>
<dbReference type="GO" id="GO:0005634">
    <property type="term" value="C:nucleus"/>
    <property type="evidence" value="ECO:0007669"/>
    <property type="project" value="TreeGrafter"/>
</dbReference>
<dbReference type="InterPro" id="IPR001763">
    <property type="entry name" value="Rhodanese-like_dom"/>
</dbReference>
<dbReference type="GO" id="GO:0036297">
    <property type="term" value="P:interstrand cross-link repair"/>
    <property type="evidence" value="ECO:0007669"/>
    <property type="project" value="TreeGrafter"/>
</dbReference>
<dbReference type="Pfam" id="PF00271">
    <property type="entry name" value="Helicase_C"/>
    <property type="match status" value="1"/>
</dbReference>
<gene>
    <name evidence="3" type="ORF">CYMTET_14203</name>
</gene>
<accession>A0AAE0LA92</accession>
<comment type="caution">
    <text evidence="3">The sequence shown here is derived from an EMBL/GenBank/DDBJ whole genome shotgun (WGS) entry which is preliminary data.</text>
</comment>